<dbReference type="InterPro" id="IPR020846">
    <property type="entry name" value="MFS_dom"/>
</dbReference>
<dbReference type="EMBL" id="OC322300">
    <property type="protein sequence ID" value="CAD7411568.1"/>
    <property type="molecule type" value="Genomic_DNA"/>
</dbReference>
<keyword evidence="4 8" id="KW-1133">Transmembrane helix</keyword>
<evidence type="ECO:0000256" key="1">
    <source>
        <dbReference type="ARBA" id="ARBA00004651"/>
    </source>
</evidence>
<feature type="transmembrane region" description="Helical" evidence="8">
    <location>
        <begin position="106"/>
        <end position="126"/>
    </location>
</feature>
<dbReference type="PROSITE" id="PS00216">
    <property type="entry name" value="SUGAR_TRANSPORT_1"/>
    <property type="match status" value="1"/>
</dbReference>
<keyword evidence="5 8" id="KW-0472">Membrane</keyword>
<feature type="transmembrane region" description="Helical" evidence="8">
    <location>
        <begin position="77"/>
        <end position="94"/>
    </location>
</feature>
<evidence type="ECO:0000256" key="2">
    <source>
        <dbReference type="ARBA" id="ARBA00022475"/>
    </source>
</evidence>
<feature type="domain" description="Major facilitator superfamily (MFS) profile" evidence="9">
    <location>
        <begin position="38"/>
        <end position="486"/>
    </location>
</feature>
<dbReference type="CDD" id="cd17358">
    <property type="entry name" value="MFS_GLUT6_8_Class3_like"/>
    <property type="match status" value="1"/>
</dbReference>
<feature type="transmembrane region" description="Helical" evidence="8">
    <location>
        <begin position="36"/>
        <end position="57"/>
    </location>
</feature>
<organism evidence="10">
    <name type="scientific">Timema cristinae</name>
    <name type="common">Walking stick</name>
    <dbReference type="NCBI Taxonomy" id="61476"/>
    <lineage>
        <taxon>Eukaryota</taxon>
        <taxon>Metazoa</taxon>
        <taxon>Ecdysozoa</taxon>
        <taxon>Arthropoda</taxon>
        <taxon>Hexapoda</taxon>
        <taxon>Insecta</taxon>
        <taxon>Pterygota</taxon>
        <taxon>Neoptera</taxon>
        <taxon>Polyneoptera</taxon>
        <taxon>Phasmatodea</taxon>
        <taxon>Timematodea</taxon>
        <taxon>Timematoidea</taxon>
        <taxon>Timematidae</taxon>
        <taxon>Timema</taxon>
    </lineage>
</organism>
<dbReference type="PRINTS" id="PR00171">
    <property type="entry name" value="SUGRTRNSPORT"/>
</dbReference>
<keyword evidence="6" id="KW-0325">Glycoprotein</keyword>
<name>A0A7R9H850_TIMCR</name>
<sequence length="502" mass="55779">MYAAKKMEQEEEDLTIPNIQAQADHESEKNKVIPQIIATLISNIGSFGAGCVFGWTSPIIPKLKSKDSPLSVTMDDISWIGSLPSLGAMFGPFLGAYGSDNIGRKLTMLLIAAPWTLSWVLVAAAPETITVFLGRFTQGLSFGAFFAVLPSYVGEISQENIRGILSSMSQIFITFGLLSQYCIGPLVSYHVLTISCVFVPIVFVILFVFMPESPYFYLSKNRNDYAHKSLKWLRGHDDVNRELELIQDAVEEEMKNRGTYKDLFGNWVNLRALILVAGLLIGQQFSGINAILFYAQSIFEKSNGSLSSAVPAITIGVVMLVGAFIVPIFVDRLGRKPLLLFSAGGMIIGHMEKSVNVVRIEQYTSGQEPPCQRKKYRNSMGRLRRIVAGWAQHENVYEYLRANVLKYKINAFGPIPWLMMSEMFAMNIRSKGAGIASCVCWTLSFCITRAFFPLEALIGPHFTVWVLGLFCAISGLGVFFFVPETRGKTLHEIQLLLGARQE</sequence>
<evidence type="ECO:0000256" key="8">
    <source>
        <dbReference type="SAM" id="Phobius"/>
    </source>
</evidence>
<reference evidence="10" key="1">
    <citation type="submission" date="2020-11" db="EMBL/GenBank/DDBJ databases">
        <authorList>
            <person name="Tran Van P."/>
        </authorList>
    </citation>
    <scope>NUCLEOTIDE SEQUENCE</scope>
</reference>
<evidence type="ECO:0000256" key="4">
    <source>
        <dbReference type="ARBA" id="ARBA00022989"/>
    </source>
</evidence>
<dbReference type="InterPro" id="IPR050549">
    <property type="entry name" value="MFS_Trehalose_Transporter"/>
</dbReference>
<dbReference type="Pfam" id="PF00083">
    <property type="entry name" value="Sugar_tr"/>
    <property type="match status" value="2"/>
</dbReference>
<keyword evidence="3 8" id="KW-0812">Transmembrane</keyword>
<feature type="transmembrane region" description="Helical" evidence="8">
    <location>
        <begin position="164"/>
        <end position="183"/>
    </location>
</feature>
<gene>
    <name evidence="10" type="ORF">TCEB3V08_LOCUS10992</name>
</gene>
<dbReference type="SUPFAM" id="SSF103473">
    <property type="entry name" value="MFS general substrate transporter"/>
    <property type="match status" value="2"/>
</dbReference>
<dbReference type="PROSITE" id="PS50850">
    <property type="entry name" value="MFS"/>
    <property type="match status" value="1"/>
</dbReference>
<dbReference type="Gene3D" id="1.20.1250.20">
    <property type="entry name" value="MFS general substrate transporter like domains"/>
    <property type="match status" value="1"/>
</dbReference>
<feature type="transmembrane region" description="Helical" evidence="8">
    <location>
        <begin position="433"/>
        <end position="452"/>
    </location>
</feature>
<dbReference type="PANTHER" id="PTHR48021:SF47">
    <property type="entry name" value="GH17672P"/>
    <property type="match status" value="1"/>
</dbReference>
<dbReference type="InterPro" id="IPR005828">
    <property type="entry name" value="MFS_sugar_transport-like"/>
</dbReference>
<feature type="transmembrane region" description="Helical" evidence="8">
    <location>
        <begin position="308"/>
        <end position="330"/>
    </location>
</feature>
<feature type="transmembrane region" description="Helical" evidence="8">
    <location>
        <begin position="272"/>
        <end position="296"/>
    </location>
</feature>
<dbReference type="InterPro" id="IPR044775">
    <property type="entry name" value="MFS_ERD6/Tret1-like"/>
</dbReference>
<comment type="subcellular location">
    <subcellularLocation>
        <location evidence="1">Cell membrane</location>
        <topology evidence="1">Multi-pass membrane protein</topology>
    </subcellularLocation>
</comment>
<feature type="transmembrane region" description="Helical" evidence="8">
    <location>
        <begin position="464"/>
        <end position="482"/>
    </location>
</feature>
<dbReference type="PANTHER" id="PTHR48021">
    <property type="match status" value="1"/>
</dbReference>
<feature type="transmembrane region" description="Helical" evidence="8">
    <location>
        <begin position="132"/>
        <end position="152"/>
    </location>
</feature>
<evidence type="ECO:0000256" key="7">
    <source>
        <dbReference type="ARBA" id="ARBA00024348"/>
    </source>
</evidence>
<dbReference type="GO" id="GO:0051119">
    <property type="term" value="F:sugar transmembrane transporter activity"/>
    <property type="evidence" value="ECO:0007669"/>
    <property type="project" value="InterPro"/>
</dbReference>
<comment type="similarity">
    <text evidence="7">Belongs to the major facilitator superfamily. Sugar transporter (TC 2.A.1.1) family. Trehalose transporter subfamily.</text>
</comment>
<feature type="transmembrane region" description="Helical" evidence="8">
    <location>
        <begin position="189"/>
        <end position="210"/>
    </location>
</feature>
<accession>A0A7R9H850</accession>
<evidence type="ECO:0000259" key="9">
    <source>
        <dbReference type="PROSITE" id="PS50850"/>
    </source>
</evidence>
<dbReference type="AlphaFoldDB" id="A0A7R9H850"/>
<dbReference type="InterPro" id="IPR003663">
    <property type="entry name" value="Sugar/inositol_transpt"/>
</dbReference>
<evidence type="ECO:0000313" key="10">
    <source>
        <dbReference type="EMBL" id="CAD7411568.1"/>
    </source>
</evidence>
<proteinExistence type="inferred from homology"/>
<dbReference type="FunFam" id="1.20.1250.20:FF:000055">
    <property type="entry name" value="Facilitated trehalose transporter Tret1-2 homolog"/>
    <property type="match status" value="1"/>
</dbReference>
<protein>
    <recommendedName>
        <fullName evidence="9">Major facilitator superfamily (MFS) profile domain-containing protein</fullName>
    </recommendedName>
</protein>
<evidence type="ECO:0000256" key="6">
    <source>
        <dbReference type="ARBA" id="ARBA00023180"/>
    </source>
</evidence>
<dbReference type="InterPro" id="IPR036259">
    <property type="entry name" value="MFS_trans_sf"/>
</dbReference>
<keyword evidence="2" id="KW-1003">Cell membrane</keyword>
<dbReference type="InterPro" id="IPR005829">
    <property type="entry name" value="Sugar_transporter_CS"/>
</dbReference>
<evidence type="ECO:0000256" key="3">
    <source>
        <dbReference type="ARBA" id="ARBA00022692"/>
    </source>
</evidence>
<dbReference type="GO" id="GO:0005886">
    <property type="term" value="C:plasma membrane"/>
    <property type="evidence" value="ECO:0007669"/>
    <property type="project" value="UniProtKB-SubCell"/>
</dbReference>
<evidence type="ECO:0000256" key="5">
    <source>
        <dbReference type="ARBA" id="ARBA00023136"/>
    </source>
</evidence>